<dbReference type="GO" id="GO:0004134">
    <property type="term" value="F:4-alpha-glucanotransferase activity"/>
    <property type="evidence" value="ECO:0007669"/>
    <property type="project" value="InterPro"/>
</dbReference>
<dbReference type="GO" id="GO:0004135">
    <property type="term" value="F:amylo-alpha-1,6-glucosidase activity"/>
    <property type="evidence" value="ECO:0007669"/>
    <property type="project" value="InterPro"/>
</dbReference>
<evidence type="ECO:0000259" key="1">
    <source>
        <dbReference type="Pfam" id="PF06202"/>
    </source>
</evidence>
<dbReference type="PANTHER" id="PTHR10569:SF2">
    <property type="entry name" value="GLYCOGEN DEBRANCHING ENZYME"/>
    <property type="match status" value="1"/>
</dbReference>
<dbReference type="KEGG" id="mbn:Mboo_1522"/>
<dbReference type="InterPro" id="IPR008928">
    <property type="entry name" value="6-hairpin_glycosidase_sf"/>
</dbReference>
<reference evidence="4" key="1">
    <citation type="journal article" date="2015" name="Microbiology">
        <title>Genome of Methanoregula boonei 6A8 reveals adaptations to oligotrophic peatland environments.</title>
        <authorList>
            <person name="Braeuer S."/>
            <person name="Cadillo-Quiroz H."/>
            <person name="Kyrpides N."/>
            <person name="Woyke T."/>
            <person name="Goodwin L."/>
            <person name="Detter C."/>
            <person name="Podell S."/>
            <person name="Yavitt J.B."/>
            <person name="Zinder S.H."/>
        </authorList>
    </citation>
    <scope>NUCLEOTIDE SEQUENCE [LARGE SCALE GENOMIC DNA]</scope>
    <source>
        <strain evidence="4">DSM 21154 / JCM 14090 / 6A8</strain>
    </source>
</reference>
<dbReference type="HOGENOM" id="CLU_026835_0_0_2"/>
<dbReference type="eggNOG" id="arCOG03287">
    <property type="taxonomic scope" value="Archaea"/>
</dbReference>
<evidence type="ECO:0000313" key="3">
    <source>
        <dbReference type="EMBL" id="ABS56040.1"/>
    </source>
</evidence>
<dbReference type="GO" id="GO:0005980">
    <property type="term" value="P:glycogen catabolic process"/>
    <property type="evidence" value="ECO:0007669"/>
    <property type="project" value="InterPro"/>
</dbReference>
<accession>A7I8H9</accession>
<evidence type="ECO:0000259" key="2">
    <source>
        <dbReference type="Pfam" id="PF12439"/>
    </source>
</evidence>
<dbReference type="InterPro" id="IPR032790">
    <property type="entry name" value="GDE_C"/>
</dbReference>
<dbReference type="OrthoDB" id="8543at2157"/>
<feature type="domain" description="Glycogen debranching enzyme C-terminal" evidence="1">
    <location>
        <begin position="241"/>
        <end position="553"/>
    </location>
</feature>
<dbReference type="Gene3D" id="1.50.10.10">
    <property type="match status" value="1"/>
</dbReference>
<dbReference type="EMBL" id="CP000780">
    <property type="protein sequence ID" value="ABS56040.1"/>
    <property type="molecule type" value="Genomic_DNA"/>
</dbReference>
<dbReference type="Pfam" id="PF12439">
    <property type="entry name" value="GDE_N"/>
    <property type="match status" value="1"/>
</dbReference>
<name>A7I8H9_METB6</name>
<protein>
    <submittedName>
        <fullName evidence="3">Amylo-alpha-1,6-glucosidase</fullName>
    </submittedName>
</protein>
<evidence type="ECO:0000313" key="4">
    <source>
        <dbReference type="Proteomes" id="UP000002408"/>
    </source>
</evidence>
<dbReference type="SUPFAM" id="SSF48208">
    <property type="entry name" value="Six-hairpin glycosidases"/>
    <property type="match status" value="1"/>
</dbReference>
<organism evidence="3 4">
    <name type="scientific">Methanoregula boonei (strain DSM 21154 / JCM 14090 / 6A8)</name>
    <dbReference type="NCBI Taxonomy" id="456442"/>
    <lineage>
        <taxon>Archaea</taxon>
        <taxon>Methanobacteriati</taxon>
        <taxon>Methanobacteriota</taxon>
        <taxon>Stenosarchaea group</taxon>
        <taxon>Methanomicrobia</taxon>
        <taxon>Methanomicrobiales</taxon>
        <taxon>Methanoregulaceae</taxon>
        <taxon>Methanoregula</taxon>
    </lineage>
</organism>
<sequence>MFQYGREVRVPGTARQLEFLMASSHAYASSSVGGNTRKYHGLFVRDARVLLAGLDERVNGVPLSAQQYEGAPDEGGLRYLAGFCAYPPSWQYWIDDSVVQKTIAFNGSLSVTYAISGDAELWVRPLITDRPVHSVMKNPVPDCTREPGGFRWAGLFFGGDLPYGADPVTYRNVWYQREYERGYEPVEDLFSPGVFQGRVRDATVLFRCTGDACDPPGPPRPRSPQSLPGWLDRAADVFCRGEEIVAGYPWFCESWGRDSAISVTGLLIEPGRRDEARAVLRRLSSLMRDGVVPNRVPDNYHASDASLWFIYALTRYRRSFGDDPFMGEMKPVIETILAEYPSSPVARLDHDLIAVAPGSTWMDTAFTPRAGKPVEINALWVHALAEAEAQGIPVPVSSASAQRAFRQFWNEEKKCLYDVIDPIDPSVRPNQVIAIALGLVSTEQAESALGTVSRELLTPYGLRTLSRSDPGYQGRYTGDRSYHNGCVWPWLTGFFCEALIRNGVPRERAAQILIPILAHGREAGIGYISEIFDGDPPFFPNGCIAQAWSVAEVGRAYRMARRDPF</sequence>
<dbReference type="PANTHER" id="PTHR10569">
    <property type="entry name" value="GLYCOGEN DEBRANCHING ENZYME"/>
    <property type="match status" value="1"/>
</dbReference>
<gene>
    <name evidence="3" type="ordered locus">Mboo_1522</name>
</gene>
<dbReference type="Proteomes" id="UP000002408">
    <property type="component" value="Chromosome"/>
</dbReference>
<dbReference type="AlphaFoldDB" id="A7I8H9"/>
<dbReference type="Pfam" id="PF06202">
    <property type="entry name" value="GDE_C"/>
    <property type="match status" value="1"/>
</dbReference>
<dbReference type="InterPro" id="IPR010401">
    <property type="entry name" value="AGL/Gdb1"/>
</dbReference>
<dbReference type="STRING" id="456442.Mboo_1522"/>
<proteinExistence type="predicted"/>
<feature type="domain" description="Glycogen debranching enzyme bacterial and archaeal type N-terminal" evidence="2">
    <location>
        <begin position="26"/>
        <end position="199"/>
    </location>
</feature>
<keyword evidence="4" id="KW-1185">Reference proteome</keyword>
<dbReference type="InterPro" id="IPR012341">
    <property type="entry name" value="6hp_glycosidase-like_sf"/>
</dbReference>
<dbReference type="GeneID" id="5411925"/>
<dbReference type="InterPro" id="IPR024742">
    <property type="entry name" value="Glycogen_debranch_N"/>
</dbReference>
<dbReference type="RefSeq" id="WP_012107080.1">
    <property type="nucleotide sequence ID" value="NC_009712.1"/>
</dbReference>